<sequence>MPRAPRNHSKTYKVPRRPFESARLDAELKLAGEYGLRNKREIWRIGLVLSKIRRAARELLKLDDKDPKRLFEGNALIRRLVRIGVLDESRMRLDYVLSLKIEDFLERRLQTQVFKSGLAKSIHHARVLIRQRHIRVGKQIVNVPSFVVRLDSQKHIDFALNSPYGGGRPGRVKRKRAAAAAKKEDGDDEDEEIILPDGNIKVDTSSPSVMGFADVFRQDLISVTSFDTISLVSESNPSEGPIQGSREAPVILMSIDSSLDYHYFNGKSSDEGYEIHITAFAGTIRAKEPIGIWWGTRTVLQQVVAAMGSSSSNTEIRLSLGTLSDFPGWEVRGFMLDAGRHWFEASFLADLCIYASFFKLNEFHLHASDNLWNPAFLYGEGNEGWKNLYAAFRFRPSAGSKIEGLVPSYRLNETWTKADFIAMQDTCTHHGIRIVPEIDTPGHSLVISQWKPELMEIGQPDHLNLSHPDTIPTIKSIWDEFLPWFLSPEVSIGADEYDASLANDYILFGTNEPSDTFSISPNVTIQHWNFPGDDIPIRLMQSGYQVINSEQTFLYLDEKTSEGGQFPQTLNEDLMWGGAPGGAGWAPNIFSQTDATNNTHFDNPNLRGSIMALWCDWGNNASTHLEIYYQLSRSLALFGEKTWSGSGIRASALTREEFNNVFPVLNSAALGQNLNRVVKPENGDTVFEYLNPRIPQRTVFDSVGPPYVLSFSVMPSSASPSTGVLFAGIDSKLHVSNLTFEAKGQLYSLGYTLPATLQVPWGALQTVDMEQR</sequence>
<dbReference type="SMART" id="SM00363">
    <property type="entry name" value="S4"/>
    <property type="match status" value="1"/>
</dbReference>
<dbReference type="InterPro" id="IPR017853">
    <property type="entry name" value="GH"/>
</dbReference>
<dbReference type="InterPro" id="IPR018079">
    <property type="entry name" value="Ribosomal_uS4_CS"/>
</dbReference>
<dbReference type="GO" id="GO:0004563">
    <property type="term" value="F:beta-N-acetylhexosaminidase activity"/>
    <property type="evidence" value="ECO:0007669"/>
    <property type="project" value="UniProtKB-EC"/>
</dbReference>
<gene>
    <name evidence="14" type="ORF">NLI96_g5560</name>
</gene>
<dbReference type="PRINTS" id="PR00738">
    <property type="entry name" value="GLHYDRLASE20"/>
</dbReference>
<dbReference type="GO" id="GO:0005975">
    <property type="term" value="P:carbohydrate metabolic process"/>
    <property type="evidence" value="ECO:0007669"/>
    <property type="project" value="InterPro"/>
</dbReference>
<evidence type="ECO:0000256" key="5">
    <source>
        <dbReference type="ARBA" id="ARBA00022730"/>
    </source>
</evidence>
<dbReference type="Proteomes" id="UP001212997">
    <property type="component" value="Unassembled WGS sequence"/>
</dbReference>
<evidence type="ECO:0000313" key="15">
    <source>
        <dbReference type="Proteomes" id="UP001212997"/>
    </source>
</evidence>
<dbReference type="GO" id="GO:0003735">
    <property type="term" value="F:structural constituent of ribosome"/>
    <property type="evidence" value="ECO:0007669"/>
    <property type="project" value="InterPro"/>
</dbReference>
<evidence type="ECO:0000256" key="2">
    <source>
        <dbReference type="ARBA" id="ARBA00006285"/>
    </source>
</evidence>
<comment type="similarity">
    <text evidence="3 11">Belongs to the universal ribosomal protein uS4 family.</text>
</comment>
<keyword evidence="15" id="KW-1185">Reference proteome</keyword>
<evidence type="ECO:0000259" key="13">
    <source>
        <dbReference type="SMART" id="SM01390"/>
    </source>
</evidence>
<keyword evidence="9 11" id="KW-0687">Ribonucleoprotein</keyword>
<dbReference type="InterPro" id="IPR015883">
    <property type="entry name" value="Glyco_hydro_20_cat"/>
</dbReference>
<dbReference type="Gene3D" id="3.10.290.10">
    <property type="entry name" value="RNA-binding S4 domain"/>
    <property type="match status" value="1"/>
</dbReference>
<dbReference type="EC" id="3.2.1.52" evidence="4"/>
<dbReference type="FunFam" id="3.10.290.10:FF:000021">
    <property type="entry name" value="40S ribosomal protein S9"/>
    <property type="match status" value="1"/>
</dbReference>
<proteinExistence type="inferred from homology"/>
<evidence type="ECO:0000256" key="8">
    <source>
        <dbReference type="ARBA" id="ARBA00022980"/>
    </source>
</evidence>
<dbReference type="EMBL" id="JANAWD010000184">
    <property type="protein sequence ID" value="KAJ3484576.1"/>
    <property type="molecule type" value="Genomic_DNA"/>
</dbReference>
<dbReference type="InterPro" id="IPR052764">
    <property type="entry name" value="GH20_Enzymes"/>
</dbReference>
<dbReference type="PROSITE" id="PS50889">
    <property type="entry name" value="S4"/>
    <property type="match status" value="1"/>
</dbReference>
<dbReference type="SUPFAM" id="SSF55174">
    <property type="entry name" value="Alpha-L RNA-binding motif"/>
    <property type="match status" value="1"/>
</dbReference>
<dbReference type="InterPro" id="IPR036986">
    <property type="entry name" value="S4_RNA-bd_sf"/>
</dbReference>
<dbReference type="GO" id="GO:0019843">
    <property type="term" value="F:rRNA binding"/>
    <property type="evidence" value="ECO:0007669"/>
    <property type="project" value="UniProtKB-KW"/>
</dbReference>
<dbReference type="InterPro" id="IPR025705">
    <property type="entry name" value="Beta_hexosaminidase_sua/sub"/>
</dbReference>
<dbReference type="PANTHER" id="PTHR43678:SF1">
    <property type="entry name" value="BETA-N-ACETYLHEXOSAMINIDASE"/>
    <property type="match status" value="1"/>
</dbReference>
<accession>A0AAD5YEQ1</accession>
<evidence type="ECO:0000259" key="12">
    <source>
        <dbReference type="SMART" id="SM00363"/>
    </source>
</evidence>
<dbReference type="CDD" id="cd00165">
    <property type="entry name" value="S4"/>
    <property type="match status" value="1"/>
</dbReference>
<protein>
    <recommendedName>
        <fullName evidence="4">beta-N-acetylhexosaminidase</fullName>
        <ecNumber evidence="4">3.2.1.52</ecNumber>
    </recommendedName>
</protein>
<dbReference type="Gene3D" id="3.20.20.80">
    <property type="entry name" value="Glycosidases"/>
    <property type="match status" value="2"/>
</dbReference>
<evidence type="ECO:0000256" key="11">
    <source>
        <dbReference type="RuleBase" id="RU003699"/>
    </source>
</evidence>
<evidence type="ECO:0000313" key="14">
    <source>
        <dbReference type="EMBL" id="KAJ3484576.1"/>
    </source>
</evidence>
<evidence type="ECO:0000256" key="9">
    <source>
        <dbReference type="ARBA" id="ARBA00023274"/>
    </source>
</evidence>
<dbReference type="PROSITE" id="PS00632">
    <property type="entry name" value="RIBOSOMAL_S4"/>
    <property type="match status" value="1"/>
</dbReference>
<feature type="domain" description="Small ribosomal subunit protein uS4 N-terminal" evidence="13">
    <location>
        <begin position="6"/>
        <end position="106"/>
    </location>
</feature>
<feature type="domain" description="RNA-binding S4" evidence="12">
    <location>
        <begin position="107"/>
        <end position="171"/>
    </location>
</feature>
<keyword evidence="7 10" id="KW-0694">RNA-binding</keyword>
<comment type="caution">
    <text evidence="14">The sequence shown here is derived from an EMBL/GenBank/DDBJ whole genome shotgun (WGS) entry which is preliminary data.</text>
</comment>
<name>A0AAD5YEQ1_9APHY</name>
<reference evidence="14" key="1">
    <citation type="submission" date="2022-07" db="EMBL/GenBank/DDBJ databases">
        <title>Genome Sequence of Physisporinus lineatus.</title>
        <authorList>
            <person name="Buettner E."/>
        </authorList>
    </citation>
    <scope>NUCLEOTIDE SEQUENCE</scope>
    <source>
        <strain evidence="14">VT162</strain>
    </source>
</reference>
<dbReference type="Pfam" id="PF00163">
    <property type="entry name" value="Ribosomal_S4"/>
    <property type="match status" value="1"/>
</dbReference>
<evidence type="ECO:0000256" key="10">
    <source>
        <dbReference type="PROSITE-ProRule" id="PRU00182"/>
    </source>
</evidence>
<evidence type="ECO:0000256" key="6">
    <source>
        <dbReference type="ARBA" id="ARBA00022801"/>
    </source>
</evidence>
<evidence type="ECO:0000256" key="1">
    <source>
        <dbReference type="ARBA" id="ARBA00001231"/>
    </source>
</evidence>
<dbReference type="GO" id="GO:0006412">
    <property type="term" value="P:translation"/>
    <property type="evidence" value="ECO:0007669"/>
    <property type="project" value="InterPro"/>
</dbReference>
<dbReference type="Pfam" id="PF01479">
    <property type="entry name" value="S4"/>
    <property type="match status" value="1"/>
</dbReference>
<dbReference type="SMART" id="SM01390">
    <property type="entry name" value="Ribosomal_S4"/>
    <property type="match status" value="1"/>
</dbReference>
<dbReference type="GO" id="GO:0015935">
    <property type="term" value="C:small ribosomal subunit"/>
    <property type="evidence" value="ECO:0007669"/>
    <property type="project" value="InterPro"/>
</dbReference>
<dbReference type="SUPFAM" id="SSF51445">
    <property type="entry name" value="(Trans)glycosidases"/>
    <property type="match status" value="1"/>
</dbReference>
<keyword evidence="8 11" id="KW-0689">Ribosomal protein</keyword>
<dbReference type="Gene3D" id="3.30.379.10">
    <property type="entry name" value="Chitobiase/beta-hexosaminidase domain 2-like"/>
    <property type="match status" value="1"/>
</dbReference>
<dbReference type="NCBIfam" id="NF003139">
    <property type="entry name" value="PRK04051.1"/>
    <property type="match status" value="1"/>
</dbReference>
<evidence type="ECO:0000256" key="7">
    <source>
        <dbReference type="ARBA" id="ARBA00022884"/>
    </source>
</evidence>
<evidence type="ECO:0000256" key="3">
    <source>
        <dbReference type="ARBA" id="ARBA00007465"/>
    </source>
</evidence>
<dbReference type="NCBIfam" id="TIGR01018">
    <property type="entry name" value="uS4_arch"/>
    <property type="match status" value="1"/>
</dbReference>
<dbReference type="Pfam" id="PF00728">
    <property type="entry name" value="Glyco_hydro_20"/>
    <property type="match status" value="1"/>
</dbReference>
<comment type="similarity">
    <text evidence="2">Belongs to the glycosyl hydrolase 20 family.</text>
</comment>
<evidence type="ECO:0000256" key="4">
    <source>
        <dbReference type="ARBA" id="ARBA00012663"/>
    </source>
</evidence>
<keyword evidence="5 10" id="KW-0699">rRNA-binding</keyword>
<dbReference type="PANTHER" id="PTHR43678">
    <property type="entry name" value="PUTATIVE (AFU_ORTHOLOGUE AFUA_2G00640)-RELATED"/>
    <property type="match status" value="1"/>
</dbReference>
<dbReference type="AlphaFoldDB" id="A0AAD5YEQ1"/>
<dbReference type="InterPro" id="IPR029018">
    <property type="entry name" value="Hex-like_dom2"/>
</dbReference>
<dbReference type="InterPro" id="IPR002942">
    <property type="entry name" value="S4_RNA-bd"/>
</dbReference>
<comment type="catalytic activity">
    <reaction evidence="1">
        <text>Hydrolysis of terminal non-reducing N-acetyl-D-hexosamine residues in N-acetyl-beta-D-hexosaminides.</text>
        <dbReference type="EC" id="3.2.1.52"/>
    </reaction>
</comment>
<dbReference type="CDD" id="cd06564">
    <property type="entry name" value="GH20_DspB_LnbB-like"/>
    <property type="match status" value="1"/>
</dbReference>
<keyword evidence="6" id="KW-0378">Hydrolase</keyword>
<dbReference type="SUPFAM" id="SSF55545">
    <property type="entry name" value="beta-N-acetylhexosaminidase-like domain"/>
    <property type="match status" value="1"/>
</dbReference>
<dbReference type="InterPro" id="IPR001912">
    <property type="entry name" value="Ribosomal_uS4_N"/>
</dbReference>
<dbReference type="InterPro" id="IPR005710">
    <property type="entry name" value="Ribosomal_uS4_euk/arc"/>
</dbReference>
<organism evidence="14 15">
    <name type="scientific">Meripilus lineatus</name>
    <dbReference type="NCBI Taxonomy" id="2056292"/>
    <lineage>
        <taxon>Eukaryota</taxon>
        <taxon>Fungi</taxon>
        <taxon>Dikarya</taxon>
        <taxon>Basidiomycota</taxon>
        <taxon>Agaricomycotina</taxon>
        <taxon>Agaricomycetes</taxon>
        <taxon>Polyporales</taxon>
        <taxon>Meripilaceae</taxon>
        <taxon>Meripilus</taxon>
    </lineage>
</organism>